<evidence type="ECO:0000313" key="1">
    <source>
        <dbReference type="EMBL" id="PHH73403.1"/>
    </source>
</evidence>
<reference evidence="1 2" key="1">
    <citation type="submission" date="2017-06" db="EMBL/GenBank/DDBJ databases">
        <title>Ant-infecting Ophiocordyceps genomes reveal a high diversity of potential behavioral manipulation genes and a possible major role for enterotoxins.</title>
        <authorList>
            <person name="De Bekker C."/>
            <person name="Evans H.C."/>
            <person name="Brachmann A."/>
            <person name="Hughes D.P."/>
        </authorList>
    </citation>
    <scope>NUCLEOTIDE SEQUENCE [LARGE SCALE GENOMIC DNA]</scope>
    <source>
        <strain evidence="1 2">Map16</strain>
    </source>
</reference>
<sequence>MRATGEVGSVDAFNENVGRIILNPPLAALRLQRIQHRTRAPQLPANSIRFSSLSGISYFRTDHHPG</sequence>
<keyword evidence="2" id="KW-1185">Reference proteome</keyword>
<accession>A0A2C5Z0K6</accession>
<gene>
    <name evidence="1" type="ORF">CDD80_3842</name>
</gene>
<organism evidence="1 2">
    <name type="scientific">Ophiocordyceps camponoti-rufipedis</name>
    <dbReference type="NCBI Taxonomy" id="2004952"/>
    <lineage>
        <taxon>Eukaryota</taxon>
        <taxon>Fungi</taxon>
        <taxon>Dikarya</taxon>
        <taxon>Ascomycota</taxon>
        <taxon>Pezizomycotina</taxon>
        <taxon>Sordariomycetes</taxon>
        <taxon>Hypocreomycetidae</taxon>
        <taxon>Hypocreales</taxon>
        <taxon>Ophiocordycipitaceae</taxon>
        <taxon>Ophiocordyceps</taxon>
    </lineage>
</organism>
<dbReference type="Proteomes" id="UP000226431">
    <property type="component" value="Unassembled WGS sequence"/>
</dbReference>
<dbReference type="AlphaFoldDB" id="A0A2C5Z0K6"/>
<evidence type="ECO:0000313" key="2">
    <source>
        <dbReference type="Proteomes" id="UP000226431"/>
    </source>
</evidence>
<protein>
    <submittedName>
        <fullName evidence="1">Uncharacterized protein</fullName>
    </submittedName>
</protein>
<dbReference type="EMBL" id="NJES01000346">
    <property type="protein sequence ID" value="PHH73403.1"/>
    <property type="molecule type" value="Genomic_DNA"/>
</dbReference>
<comment type="caution">
    <text evidence="1">The sequence shown here is derived from an EMBL/GenBank/DDBJ whole genome shotgun (WGS) entry which is preliminary data.</text>
</comment>
<name>A0A2C5Z0K6_9HYPO</name>
<proteinExistence type="predicted"/>